<proteinExistence type="predicted"/>
<dbReference type="InterPro" id="IPR014717">
    <property type="entry name" value="Transl_elong_EF1B/ribsomal_bS6"/>
</dbReference>
<dbReference type="Proteomes" id="UP000176568">
    <property type="component" value="Unassembled WGS sequence"/>
</dbReference>
<keyword evidence="1" id="KW-0175">Coiled coil</keyword>
<evidence type="ECO:0000313" key="2">
    <source>
        <dbReference type="EMBL" id="OGC88117.1"/>
    </source>
</evidence>
<organism evidence="2 3">
    <name type="scientific">Candidatus Adlerbacteria bacterium RIFOXYC1_FULL_48_26</name>
    <dbReference type="NCBI Taxonomy" id="1797247"/>
    <lineage>
        <taxon>Bacteria</taxon>
        <taxon>Candidatus Adleribacteriota</taxon>
    </lineage>
</organism>
<feature type="coiled-coil region" evidence="1">
    <location>
        <begin position="29"/>
        <end position="59"/>
    </location>
</feature>
<evidence type="ECO:0000313" key="3">
    <source>
        <dbReference type="Proteomes" id="UP000176568"/>
    </source>
</evidence>
<dbReference type="AlphaFoldDB" id="A0A1F4Y2B4"/>
<dbReference type="Gene3D" id="3.30.70.60">
    <property type="match status" value="1"/>
</dbReference>
<evidence type="ECO:0000256" key="1">
    <source>
        <dbReference type="SAM" id="Coils"/>
    </source>
</evidence>
<reference evidence="2 3" key="1">
    <citation type="journal article" date="2016" name="Nat. Commun.">
        <title>Thousands of microbial genomes shed light on interconnected biogeochemical processes in an aquifer system.</title>
        <authorList>
            <person name="Anantharaman K."/>
            <person name="Brown C.T."/>
            <person name="Hug L.A."/>
            <person name="Sharon I."/>
            <person name="Castelle C.J."/>
            <person name="Probst A.J."/>
            <person name="Thomas B.C."/>
            <person name="Singh A."/>
            <person name="Wilkins M.J."/>
            <person name="Karaoz U."/>
            <person name="Brodie E.L."/>
            <person name="Williams K.H."/>
            <person name="Hubbard S.S."/>
            <person name="Banfield J.F."/>
        </authorList>
    </citation>
    <scope>NUCLEOTIDE SEQUENCE [LARGE SCALE GENOMIC DNA]</scope>
</reference>
<protein>
    <recommendedName>
        <fullName evidence="4">Type 4a pilus biogenesis protein PilO</fullName>
    </recommendedName>
</protein>
<sequence>MTRIILPIILLAAALGLFVMYTNPSFQSIKQLAVEQAAYDQALDKAQELRAVRDQLLSRRASFSDQDVDKLSHTLPDNLDNIRLIIDINNIASRHRASISQVQLGSTQGSGTGSSLATGPSGSSIGTVEMGFSINATYDDFLAFQEDLEHSLRILDVTRIGFSTGGDLNTYSYSIKTYWLH</sequence>
<dbReference type="EMBL" id="MEXB01000012">
    <property type="protein sequence ID" value="OGC88117.1"/>
    <property type="molecule type" value="Genomic_DNA"/>
</dbReference>
<evidence type="ECO:0008006" key="4">
    <source>
        <dbReference type="Google" id="ProtNLM"/>
    </source>
</evidence>
<accession>A0A1F4Y2B4</accession>
<gene>
    <name evidence="2" type="ORF">A2419_01445</name>
</gene>
<name>A0A1F4Y2B4_9BACT</name>
<comment type="caution">
    <text evidence="2">The sequence shown here is derived from an EMBL/GenBank/DDBJ whole genome shotgun (WGS) entry which is preliminary data.</text>
</comment>
<dbReference type="STRING" id="1797247.A2419_01445"/>